<dbReference type="EMBL" id="DF142929">
    <property type="protein sequence ID" value="GAA49090.1"/>
    <property type="molecule type" value="Genomic_DNA"/>
</dbReference>
<keyword evidence="2" id="KW-1185">Reference proteome</keyword>
<proteinExistence type="predicted"/>
<sequence length="135" mass="15525">MRKLSPIEKISESRMNSNTSVASKTIANSAINSFLQVLIDEPYFRRQYSCFRRSKSCCRHRSVQKGASHRRTLNADGELLYLQMVYGTKQRNGNRVQTLLLNALYGSRESVYEPTYPSTKGSRRKLKQLIESSLK</sequence>
<dbReference type="AlphaFoldDB" id="G7Y805"/>
<gene>
    <name evidence="1" type="ORF">CLF_102471</name>
</gene>
<reference key="2">
    <citation type="submission" date="2011-10" db="EMBL/GenBank/DDBJ databases">
        <title>The genome and transcriptome sequence of Clonorchis sinensis provide insights into the carcinogenic liver fluke.</title>
        <authorList>
            <person name="Wang X."/>
            <person name="Huang Y."/>
            <person name="Chen W."/>
            <person name="Liu H."/>
            <person name="Guo L."/>
            <person name="Chen Y."/>
            <person name="Luo F."/>
            <person name="Zhou W."/>
            <person name="Sun J."/>
            <person name="Mao Q."/>
            <person name="Liang P."/>
            <person name="Zhou C."/>
            <person name="Tian Y."/>
            <person name="Men J."/>
            <person name="Lv X."/>
            <person name="Huang L."/>
            <person name="Zhou J."/>
            <person name="Hu Y."/>
            <person name="Li R."/>
            <person name="Zhang F."/>
            <person name="Lei H."/>
            <person name="Li X."/>
            <person name="Hu X."/>
            <person name="Liang C."/>
            <person name="Xu J."/>
            <person name="Wu Z."/>
            <person name="Yu X."/>
        </authorList>
    </citation>
    <scope>NUCLEOTIDE SEQUENCE</scope>
    <source>
        <strain>Henan</strain>
    </source>
</reference>
<accession>G7Y805</accession>
<organism evidence="1 2">
    <name type="scientific">Clonorchis sinensis</name>
    <name type="common">Chinese liver fluke</name>
    <dbReference type="NCBI Taxonomy" id="79923"/>
    <lineage>
        <taxon>Eukaryota</taxon>
        <taxon>Metazoa</taxon>
        <taxon>Spiralia</taxon>
        <taxon>Lophotrochozoa</taxon>
        <taxon>Platyhelminthes</taxon>
        <taxon>Trematoda</taxon>
        <taxon>Digenea</taxon>
        <taxon>Opisthorchiida</taxon>
        <taxon>Opisthorchiata</taxon>
        <taxon>Opisthorchiidae</taxon>
        <taxon>Clonorchis</taxon>
    </lineage>
</organism>
<evidence type="ECO:0000313" key="2">
    <source>
        <dbReference type="Proteomes" id="UP000008909"/>
    </source>
</evidence>
<name>G7Y805_CLOSI</name>
<protein>
    <submittedName>
        <fullName evidence="1">Uncharacterized protein</fullName>
    </submittedName>
</protein>
<evidence type="ECO:0000313" key="1">
    <source>
        <dbReference type="EMBL" id="GAA49090.1"/>
    </source>
</evidence>
<dbReference type="Proteomes" id="UP000008909">
    <property type="component" value="Unassembled WGS sequence"/>
</dbReference>
<reference evidence="1" key="1">
    <citation type="journal article" date="2011" name="Genome Biol.">
        <title>The draft genome of the carcinogenic human liver fluke Clonorchis sinensis.</title>
        <authorList>
            <person name="Wang X."/>
            <person name="Chen W."/>
            <person name="Huang Y."/>
            <person name="Sun J."/>
            <person name="Men J."/>
            <person name="Liu H."/>
            <person name="Luo F."/>
            <person name="Guo L."/>
            <person name="Lv X."/>
            <person name="Deng C."/>
            <person name="Zhou C."/>
            <person name="Fan Y."/>
            <person name="Li X."/>
            <person name="Huang L."/>
            <person name="Hu Y."/>
            <person name="Liang C."/>
            <person name="Hu X."/>
            <person name="Xu J."/>
            <person name="Yu X."/>
        </authorList>
    </citation>
    <scope>NUCLEOTIDE SEQUENCE [LARGE SCALE GENOMIC DNA]</scope>
    <source>
        <strain evidence="1">Henan</strain>
    </source>
</reference>